<sequence>MSILSELNTLLTPVLPVETGVFSGVPPDEYLVLTPMTDIFSLFGDNKPLIDISEVRISLFSKDNYQQKKRQITTALLGAGFTITDRRYIGHEDDSGYHHFAIDVAKEYETEE</sequence>
<proteinExistence type="predicted"/>
<organism evidence="1">
    <name type="scientific">bioreactor metagenome</name>
    <dbReference type="NCBI Taxonomy" id="1076179"/>
    <lineage>
        <taxon>unclassified sequences</taxon>
        <taxon>metagenomes</taxon>
        <taxon>ecological metagenomes</taxon>
    </lineage>
</organism>
<name>A0A644T4F2_9ZZZZ</name>
<comment type="caution">
    <text evidence="1">The sequence shown here is derived from an EMBL/GenBank/DDBJ whole genome shotgun (WGS) entry which is preliminary data.</text>
</comment>
<reference evidence="1" key="1">
    <citation type="submission" date="2019-08" db="EMBL/GenBank/DDBJ databases">
        <authorList>
            <person name="Kucharzyk K."/>
            <person name="Murdoch R.W."/>
            <person name="Higgins S."/>
            <person name="Loffler F."/>
        </authorList>
    </citation>
    <scope>NUCLEOTIDE SEQUENCE</scope>
</reference>
<accession>A0A644T4F2</accession>
<protein>
    <recommendedName>
        <fullName evidence="2">DUF3168 domain-containing protein</fullName>
    </recommendedName>
</protein>
<dbReference type="AlphaFoldDB" id="A0A644T4F2"/>
<evidence type="ECO:0000313" key="1">
    <source>
        <dbReference type="EMBL" id="MPL61720.1"/>
    </source>
</evidence>
<evidence type="ECO:0008006" key="2">
    <source>
        <dbReference type="Google" id="ProtNLM"/>
    </source>
</evidence>
<gene>
    <name evidence="1" type="ORF">SDC9_07307</name>
</gene>
<dbReference type="EMBL" id="VSSQ01000015">
    <property type="protein sequence ID" value="MPL61720.1"/>
    <property type="molecule type" value="Genomic_DNA"/>
</dbReference>